<dbReference type="GO" id="GO:0009055">
    <property type="term" value="F:electron transfer activity"/>
    <property type="evidence" value="ECO:0007669"/>
    <property type="project" value="InterPro"/>
</dbReference>
<dbReference type="InterPro" id="IPR036909">
    <property type="entry name" value="Cyt_c-like_dom_sf"/>
</dbReference>
<evidence type="ECO:0000256" key="10">
    <source>
        <dbReference type="PROSITE-ProRule" id="PRU00433"/>
    </source>
</evidence>
<dbReference type="PROSITE" id="PS51002">
    <property type="entry name" value="CYTB_NTER"/>
    <property type="match status" value="1"/>
</dbReference>
<dbReference type="GO" id="GO:0046872">
    <property type="term" value="F:metal ion binding"/>
    <property type="evidence" value="ECO:0007669"/>
    <property type="project" value="UniProtKB-KW"/>
</dbReference>
<keyword evidence="8 10" id="KW-0408">Iron</keyword>
<dbReference type="GO" id="GO:0016491">
    <property type="term" value="F:oxidoreductase activity"/>
    <property type="evidence" value="ECO:0007669"/>
    <property type="project" value="InterPro"/>
</dbReference>
<evidence type="ECO:0000256" key="6">
    <source>
        <dbReference type="ARBA" id="ARBA00022982"/>
    </source>
</evidence>
<keyword evidence="3 10" id="KW-0349">Heme</keyword>
<evidence type="ECO:0000256" key="2">
    <source>
        <dbReference type="ARBA" id="ARBA00022448"/>
    </source>
</evidence>
<protein>
    <submittedName>
        <fullName evidence="14">Cytochrome bc complex cytochrome b subunit</fullName>
    </submittedName>
</protein>
<dbReference type="GO" id="GO:0016020">
    <property type="term" value="C:membrane"/>
    <property type="evidence" value="ECO:0007669"/>
    <property type="project" value="UniProtKB-SubCell"/>
</dbReference>
<dbReference type="RefSeq" id="WP_144995833.1">
    <property type="nucleotide sequence ID" value="NZ_CP036281.1"/>
</dbReference>
<dbReference type="Pfam" id="PF00032">
    <property type="entry name" value="Cytochrom_B_C"/>
    <property type="match status" value="1"/>
</dbReference>
<dbReference type="InterPro" id="IPR009056">
    <property type="entry name" value="Cyt_c-like_dom"/>
</dbReference>
<accession>A0A518CMX2</accession>
<dbReference type="AlphaFoldDB" id="A0A518CMX2"/>
<dbReference type="Proteomes" id="UP000317178">
    <property type="component" value="Chromosome"/>
</dbReference>
<dbReference type="InterPro" id="IPR005798">
    <property type="entry name" value="Cyt_b/b6_C"/>
</dbReference>
<dbReference type="SUPFAM" id="SSF46626">
    <property type="entry name" value="Cytochrome c"/>
    <property type="match status" value="2"/>
</dbReference>
<dbReference type="PANTHER" id="PTHR19271:SF16">
    <property type="entry name" value="CYTOCHROME B"/>
    <property type="match status" value="1"/>
</dbReference>
<evidence type="ECO:0000256" key="4">
    <source>
        <dbReference type="ARBA" id="ARBA00022692"/>
    </source>
</evidence>
<keyword evidence="9 11" id="KW-0472">Membrane</keyword>
<dbReference type="InterPro" id="IPR005797">
    <property type="entry name" value="Cyt_b/b6_N"/>
</dbReference>
<gene>
    <name evidence="14" type="primary">petB</name>
    <name evidence="14" type="ORF">Pla110_23010</name>
</gene>
<organism evidence="14 15">
    <name type="scientific">Polystyrenella longa</name>
    <dbReference type="NCBI Taxonomy" id="2528007"/>
    <lineage>
        <taxon>Bacteria</taxon>
        <taxon>Pseudomonadati</taxon>
        <taxon>Planctomycetota</taxon>
        <taxon>Planctomycetia</taxon>
        <taxon>Planctomycetales</taxon>
        <taxon>Planctomycetaceae</taxon>
        <taxon>Polystyrenella</taxon>
    </lineage>
</organism>
<proteinExistence type="predicted"/>
<dbReference type="PANTHER" id="PTHR19271">
    <property type="entry name" value="CYTOCHROME B"/>
    <property type="match status" value="1"/>
</dbReference>
<keyword evidence="15" id="KW-1185">Reference proteome</keyword>
<dbReference type="Gene3D" id="1.10.760.10">
    <property type="entry name" value="Cytochrome c-like domain"/>
    <property type="match status" value="1"/>
</dbReference>
<dbReference type="InterPro" id="IPR036150">
    <property type="entry name" value="Cyt_b/b6_C_sf"/>
</dbReference>
<keyword evidence="5 10" id="KW-0479">Metal-binding</keyword>
<feature type="transmembrane region" description="Helical" evidence="11">
    <location>
        <begin position="85"/>
        <end position="104"/>
    </location>
</feature>
<keyword evidence="4 11" id="KW-0812">Transmembrane</keyword>
<feature type="domain" description="Cytochrome b/b6 N-terminal region profile" evidence="12">
    <location>
        <begin position="5"/>
        <end position="215"/>
    </location>
</feature>
<comment type="subcellular location">
    <subcellularLocation>
        <location evidence="1">Membrane</location>
        <topology evidence="1">Multi-pass membrane protein</topology>
    </subcellularLocation>
</comment>
<feature type="transmembrane region" description="Helical" evidence="11">
    <location>
        <begin position="322"/>
        <end position="343"/>
    </location>
</feature>
<keyword evidence="7 11" id="KW-1133">Transmembrane helix</keyword>
<dbReference type="KEGG" id="plon:Pla110_23010"/>
<feature type="transmembrane region" description="Helical" evidence="11">
    <location>
        <begin position="33"/>
        <end position="56"/>
    </location>
</feature>
<evidence type="ECO:0000313" key="14">
    <source>
        <dbReference type="EMBL" id="QDU80570.1"/>
    </source>
</evidence>
<dbReference type="OrthoDB" id="9804503at2"/>
<evidence type="ECO:0000256" key="5">
    <source>
        <dbReference type="ARBA" id="ARBA00022723"/>
    </source>
</evidence>
<dbReference type="Pfam" id="PF13631">
    <property type="entry name" value="Cytochrom_B_N_2"/>
    <property type="match status" value="1"/>
</dbReference>
<evidence type="ECO:0000256" key="8">
    <source>
        <dbReference type="ARBA" id="ARBA00023004"/>
    </source>
</evidence>
<evidence type="ECO:0000256" key="1">
    <source>
        <dbReference type="ARBA" id="ARBA00004141"/>
    </source>
</evidence>
<dbReference type="GO" id="GO:0022904">
    <property type="term" value="P:respiratory electron transport chain"/>
    <property type="evidence" value="ECO:0007669"/>
    <property type="project" value="InterPro"/>
</dbReference>
<dbReference type="PROSITE" id="PS51007">
    <property type="entry name" value="CYTC"/>
    <property type="match status" value="1"/>
</dbReference>
<keyword evidence="2" id="KW-0813">Transport</keyword>
<dbReference type="InterPro" id="IPR027387">
    <property type="entry name" value="Cytb/b6-like_sf"/>
</dbReference>
<feature type="transmembrane region" description="Helical" evidence="11">
    <location>
        <begin position="236"/>
        <end position="254"/>
    </location>
</feature>
<feature type="domain" description="Cytochrome c" evidence="13">
    <location>
        <begin position="386"/>
        <end position="510"/>
    </location>
</feature>
<dbReference type="GO" id="GO:0020037">
    <property type="term" value="F:heme binding"/>
    <property type="evidence" value="ECO:0007669"/>
    <property type="project" value="InterPro"/>
</dbReference>
<feature type="transmembrane region" description="Helical" evidence="11">
    <location>
        <begin position="116"/>
        <end position="134"/>
    </location>
</feature>
<reference evidence="14 15" key="1">
    <citation type="submission" date="2019-02" db="EMBL/GenBank/DDBJ databases">
        <title>Deep-cultivation of Planctomycetes and their phenomic and genomic characterization uncovers novel biology.</title>
        <authorList>
            <person name="Wiegand S."/>
            <person name="Jogler M."/>
            <person name="Boedeker C."/>
            <person name="Pinto D."/>
            <person name="Vollmers J."/>
            <person name="Rivas-Marin E."/>
            <person name="Kohn T."/>
            <person name="Peeters S.H."/>
            <person name="Heuer A."/>
            <person name="Rast P."/>
            <person name="Oberbeckmann S."/>
            <person name="Bunk B."/>
            <person name="Jeske O."/>
            <person name="Meyerdierks A."/>
            <person name="Storesund J.E."/>
            <person name="Kallscheuer N."/>
            <person name="Luecker S."/>
            <person name="Lage O.M."/>
            <person name="Pohl T."/>
            <person name="Merkel B.J."/>
            <person name="Hornburger P."/>
            <person name="Mueller R.-W."/>
            <person name="Bruemmer F."/>
            <person name="Labrenz M."/>
            <person name="Spormann A.M."/>
            <person name="Op den Camp H."/>
            <person name="Overmann J."/>
            <person name="Amann R."/>
            <person name="Jetten M.S.M."/>
            <person name="Mascher T."/>
            <person name="Medema M.H."/>
            <person name="Devos D.P."/>
            <person name="Kaster A.-K."/>
            <person name="Ovreas L."/>
            <person name="Rohde M."/>
            <person name="Galperin M.Y."/>
            <person name="Jogler C."/>
        </authorList>
    </citation>
    <scope>NUCLEOTIDE SEQUENCE [LARGE SCALE GENOMIC DNA]</scope>
    <source>
        <strain evidence="14 15">Pla110</strain>
    </source>
</reference>
<name>A0A518CMX2_9PLAN</name>
<dbReference type="SUPFAM" id="SSF81648">
    <property type="entry name" value="a domain/subunit of cytochrome bc1 complex (Ubiquinol-cytochrome c reductase)"/>
    <property type="match status" value="1"/>
</dbReference>
<evidence type="ECO:0000256" key="11">
    <source>
        <dbReference type="SAM" id="Phobius"/>
    </source>
</evidence>
<feature type="transmembrane region" description="Helical" evidence="11">
    <location>
        <begin position="185"/>
        <end position="204"/>
    </location>
</feature>
<evidence type="ECO:0000259" key="12">
    <source>
        <dbReference type="PROSITE" id="PS51002"/>
    </source>
</evidence>
<evidence type="ECO:0000259" key="13">
    <source>
        <dbReference type="PROSITE" id="PS51007"/>
    </source>
</evidence>
<evidence type="ECO:0000256" key="9">
    <source>
        <dbReference type="ARBA" id="ARBA00023136"/>
    </source>
</evidence>
<feature type="transmembrane region" description="Helical" evidence="11">
    <location>
        <begin position="291"/>
        <end position="310"/>
    </location>
</feature>
<dbReference type="InterPro" id="IPR016174">
    <property type="entry name" value="Di-haem_cyt_TM"/>
</dbReference>
<dbReference type="SUPFAM" id="SSF81342">
    <property type="entry name" value="Transmembrane di-heme cytochromes"/>
    <property type="match status" value="1"/>
</dbReference>
<dbReference type="Gene3D" id="1.20.810.10">
    <property type="entry name" value="Cytochrome Bc1 Complex, Chain C"/>
    <property type="match status" value="1"/>
</dbReference>
<keyword evidence="6" id="KW-0249">Electron transport</keyword>
<evidence type="ECO:0000313" key="15">
    <source>
        <dbReference type="Proteomes" id="UP000317178"/>
    </source>
</evidence>
<evidence type="ECO:0000256" key="7">
    <source>
        <dbReference type="ARBA" id="ARBA00022989"/>
    </source>
</evidence>
<dbReference type="EMBL" id="CP036281">
    <property type="protein sequence ID" value="QDU80570.1"/>
    <property type="molecule type" value="Genomic_DNA"/>
</dbReference>
<evidence type="ECO:0000256" key="3">
    <source>
        <dbReference type="ARBA" id="ARBA00022617"/>
    </source>
</evidence>
<sequence length="598" mass="67420">MWTHFRTWLDDRTGYQKMLGLYSRRVLPNGPSWMATTASCVLWMFVIELITGLVLLSSFSPSASSAWASVFYIEQLPAGSFLRGLHYFSAQALIILFGLHTMRVLLTAAFREPRELVWITGLLLVPLLMVWAVTGNPLPATQKGYSQIEVEANILGGSPGVGPVARAILIGGDDVGNITLTHLNFLHMAMLPLIVGVLTIFHIWQLFKHSPSDKELPPEMIEGAARYWPEQTVRNWVVFSIAFGIVAYLAYTVGAPLEVPADPSIHHIARPEWYFLFLFELRRYFPPELDFIATMVIPTVGLLFMLFLPFIDRFCSQRAGTILRYVIIIGFVVSWTGLTITSMNRDRNDEALQASRQEEEHLRERVHELALGGIPPEGASALLQNDPKTQGPILFKAHCANCHSHVDENGEGFIAENQTAPNLYKFGSREWVTKVLDPEQWASDHMFGNTELSESDMASGVVDFLPDVDEDLPKLIAALSAEAELPYQIDQDTEDTEQIAEGIEFLKDEEGCASCHKVYDSGENGYGPDLTWYGSKSWMRDFISNPEHSRFYGMDNNYMPAFAPNPNHPTRNELDEHSIQMLVDWLRQDWYEAPETAE</sequence>